<name>A0ABU8F0C9_9GAMM</name>
<reference evidence="3 4" key="1">
    <citation type="submission" date="2023-12" db="EMBL/GenBank/DDBJ databases">
        <title>Friends and Foes: Symbiotic and Algicidal bacterial influence on Karenia brevis blooms.</title>
        <authorList>
            <person name="Fei C."/>
            <person name="Mohamed A.R."/>
            <person name="Booker A."/>
            <person name="Arshad M."/>
            <person name="Klass S."/>
            <person name="Ahn S."/>
            <person name="Gilbert P.M."/>
            <person name="Heil C.A."/>
            <person name="Martinez J.M."/>
            <person name="Amin S.A."/>
        </authorList>
    </citation>
    <scope>NUCLEOTIDE SEQUENCE [LARGE SCALE GENOMIC DNA]</scope>
    <source>
        <strain evidence="3 4">CE15</strain>
    </source>
</reference>
<dbReference type="PANTHER" id="PTHR38834">
    <property type="entry name" value="PERIPLASMIC SUBSTRATE BINDING PROTEIN FAMILY 3"/>
    <property type="match status" value="1"/>
</dbReference>
<evidence type="ECO:0000256" key="1">
    <source>
        <dbReference type="SAM" id="SignalP"/>
    </source>
</evidence>
<evidence type="ECO:0000259" key="2">
    <source>
        <dbReference type="SMART" id="SM00062"/>
    </source>
</evidence>
<dbReference type="Gene3D" id="3.40.190.10">
    <property type="entry name" value="Periplasmic binding protein-like II"/>
    <property type="match status" value="2"/>
</dbReference>
<dbReference type="SMART" id="SM00062">
    <property type="entry name" value="PBPb"/>
    <property type="match status" value="1"/>
</dbReference>
<organism evidence="3 4">
    <name type="scientific">Pseudoalteromonas spongiae</name>
    <dbReference type="NCBI Taxonomy" id="298657"/>
    <lineage>
        <taxon>Bacteria</taxon>
        <taxon>Pseudomonadati</taxon>
        <taxon>Pseudomonadota</taxon>
        <taxon>Gammaproteobacteria</taxon>
        <taxon>Alteromonadales</taxon>
        <taxon>Pseudoalteromonadaceae</taxon>
        <taxon>Pseudoalteromonas</taxon>
    </lineage>
</organism>
<dbReference type="InterPro" id="IPR001638">
    <property type="entry name" value="Solute-binding_3/MltF_N"/>
</dbReference>
<evidence type="ECO:0000313" key="3">
    <source>
        <dbReference type="EMBL" id="MEI4551936.1"/>
    </source>
</evidence>
<dbReference type="RefSeq" id="WP_336436821.1">
    <property type="nucleotide sequence ID" value="NZ_JBAWKS010000002.1"/>
</dbReference>
<protein>
    <submittedName>
        <fullName evidence="3">Transporter substrate-binding domain-containing protein</fullName>
    </submittedName>
</protein>
<feature type="chain" id="PRO_5045215545" evidence="1">
    <location>
        <begin position="21"/>
        <end position="270"/>
    </location>
</feature>
<dbReference type="Pfam" id="PF00497">
    <property type="entry name" value="SBP_bac_3"/>
    <property type="match status" value="1"/>
</dbReference>
<keyword evidence="4" id="KW-1185">Reference proteome</keyword>
<feature type="domain" description="Solute-binding protein family 3/N-terminal" evidence="2">
    <location>
        <begin position="25"/>
        <end position="252"/>
    </location>
</feature>
<proteinExistence type="predicted"/>
<sequence>MNWIVKLVFITVFLSNLVQAYENVTVTIYTEHFPPYNFREGDKIKGINHDIVARACEVAGIKCKFKMYPWQRAMALSLSKRFAGLVSTSRLPDREAHFQWVGPLVSSPACFYKLAHRSDININSKQQLNNYTVGLNKGDVYEHVLQNWGMQENVNYVIYSEKFGEVNAFKNGKLDLFIASANTLQYHIDSDRLALHEVEPVFVISDEALLGNYLALNLAMPIEIVEKLQNALVELNQSNEIQLIKKRYIPTAQSVISESELSLAKRCIYG</sequence>
<feature type="signal peptide" evidence="1">
    <location>
        <begin position="1"/>
        <end position="20"/>
    </location>
</feature>
<dbReference type="EMBL" id="JBAWKS010000002">
    <property type="protein sequence ID" value="MEI4551936.1"/>
    <property type="molecule type" value="Genomic_DNA"/>
</dbReference>
<evidence type="ECO:0000313" key="4">
    <source>
        <dbReference type="Proteomes" id="UP001382455"/>
    </source>
</evidence>
<dbReference type="SUPFAM" id="SSF53850">
    <property type="entry name" value="Periplasmic binding protein-like II"/>
    <property type="match status" value="1"/>
</dbReference>
<dbReference type="PANTHER" id="PTHR38834:SF3">
    <property type="entry name" value="SOLUTE-BINDING PROTEIN FAMILY 3_N-TERMINAL DOMAIN-CONTAINING PROTEIN"/>
    <property type="match status" value="1"/>
</dbReference>
<comment type="caution">
    <text evidence="3">The sequence shown here is derived from an EMBL/GenBank/DDBJ whole genome shotgun (WGS) entry which is preliminary data.</text>
</comment>
<accession>A0ABU8F0C9</accession>
<dbReference type="Proteomes" id="UP001382455">
    <property type="component" value="Unassembled WGS sequence"/>
</dbReference>
<gene>
    <name evidence="3" type="ORF">WAE96_19825</name>
</gene>
<keyword evidence="1" id="KW-0732">Signal</keyword>